<feature type="compositionally biased region" description="Low complexity" evidence="5">
    <location>
        <begin position="238"/>
        <end position="248"/>
    </location>
</feature>
<comment type="subcellular location">
    <subcellularLocation>
        <location evidence="1">Nucleus</location>
    </subcellularLocation>
</comment>
<feature type="compositionally biased region" description="Low complexity" evidence="5">
    <location>
        <begin position="312"/>
        <end position="331"/>
    </location>
</feature>
<dbReference type="PANTHER" id="PTHR23340">
    <property type="entry name" value="ARGININE/SERINE RICH SPLICING FACTOR SF4/14"/>
    <property type="match status" value="1"/>
</dbReference>
<feature type="compositionally biased region" description="Pro residues" evidence="5">
    <location>
        <begin position="205"/>
        <end position="237"/>
    </location>
</feature>
<sequence>MSSRNSDSIFSKTNRNDRFKQMTRQQQLIEEKKKQIQEKLEEQKRREAEEALKKIRSDDSGDDPTKWKCGDRSDGERPQSLNIFSNDGSFLDQFRKLAGKKIGVDDIVKSHVVTSTDRSRSRSPLKNDVASSSVLTSVPAPVTSQPPPVQNVYNVPPPLPGQLVPQNIPPPSPILPQSIPPPSPLNIQNIPPPRPMIPHCIPPPPLMPCMPPPPPPPPCPVPPPLLNLSHPPPPPLPRLCQPNSNPVTLVPPPPPPPLPPISCPLNFRNVPPPHMSMPPPNLNLNVPPPPPPPPPIPLTLALNNAGVQSLGSSPSHVSPQQFSSSPSSFNPATPPPKLSQSDLYSPVPQDDKPGSPIDKAKTVSSTEVPADIIQENSGTFLQENQIKQEPSEAVTEEEGSSQCESFSNPLVTFSNAEGKQNKIKEEQFPINEIEVKKEIQPLENDSDWDERPSFKLEQQEACSKPPEQTSLLNNLQKSGEKERKRKSRWGNTAEDVKPAAVIFPSTPTISVTGMSGHLLTKVTRSDPGLVQYAISAYGSAQLTEEDWKKAEDNYKVHLLYQDMMNKKAQIEKLRAQGKNKYEYDSDEEVDGGTWEHKLREKEMIATKQWAESLTEMAKGKHHIGDFLPPDELKRFMDKYSAVKGGREPDLSDYKEFKLKEDNKGFQMLQKLGWSEGQGLGLDGGGIIDPVNKAISRDSNQGLGSEKPGDISCEDDEYDAYRKRMMLAYRFRPNPLNNPRRPYY</sequence>
<organism evidence="7 8">
    <name type="scientific">Cimex lectularius</name>
    <name type="common">Bed bug</name>
    <name type="synonym">Acanthia lectularia</name>
    <dbReference type="NCBI Taxonomy" id="79782"/>
    <lineage>
        <taxon>Eukaryota</taxon>
        <taxon>Metazoa</taxon>
        <taxon>Ecdysozoa</taxon>
        <taxon>Arthropoda</taxon>
        <taxon>Hexapoda</taxon>
        <taxon>Insecta</taxon>
        <taxon>Pterygota</taxon>
        <taxon>Neoptera</taxon>
        <taxon>Paraneoptera</taxon>
        <taxon>Hemiptera</taxon>
        <taxon>Heteroptera</taxon>
        <taxon>Panheteroptera</taxon>
        <taxon>Cimicomorpha</taxon>
        <taxon>Cimicidae</taxon>
        <taxon>Cimex</taxon>
    </lineage>
</organism>
<evidence type="ECO:0000259" key="6">
    <source>
        <dbReference type="PROSITE" id="PS50174"/>
    </source>
</evidence>
<proteinExistence type="predicted"/>
<keyword evidence="8" id="KW-1185">Reference proteome</keyword>
<dbReference type="EnsemblMetazoa" id="XM_014391993.1">
    <property type="protein sequence ID" value="XP_014247479.1"/>
    <property type="gene ID" value="LOC106665526"/>
</dbReference>
<keyword evidence="3" id="KW-0508">mRNA splicing</keyword>
<feature type="domain" description="G-patch" evidence="6">
    <location>
        <begin position="660"/>
        <end position="707"/>
    </location>
</feature>
<evidence type="ECO:0000256" key="5">
    <source>
        <dbReference type="SAM" id="MobiDB-lite"/>
    </source>
</evidence>
<dbReference type="OrthoDB" id="4822at2759"/>
<dbReference type="InterPro" id="IPR040169">
    <property type="entry name" value="SUGP1/2"/>
</dbReference>
<dbReference type="InterPro" id="IPR000467">
    <property type="entry name" value="G_patch_dom"/>
</dbReference>
<feature type="region of interest" description="Disordered" evidence="5">
    <location>
        <begin position="205"/>
        <end position="407"/>
    </location>
</feature>
<evidence type="ECO:0000256" key="4">
    <source>
        <dbReference type="ARBA" id="ARBA00023242"/>
    </source>
</evidence>
<dbReference type="GO" id="GO:0006397">
    <property type="term" value="P:mRNA processing"/>
    <property type="evidence" value="ECO:0007669"/>
    <property type="project" value="UniProtKB-KW"/>
</dbReference>
<dbReference type="GO" id="GO:0005654">
    <property type="term" value="C:nucleoplasm"/>
    <property type="evidence" value="ECO:0007669"/>
    <property type="project" value="TreeGrafter"/>
</dbReference>
<accession>A0A8I6RQ10</accession>
<evidence type="ECO:0000256" key="2">
    <source>
        <dbReference type="ARBA" id="ARBA00022664"/>
    </source>
</evidence>
<feature type="compositionally biased region" description="Basic and acidic residues" evidence="5">
    <location>
        <begin position="29"/>
        <end position="77"/>
    </location>
</feature>
<dbReference type="PROSITE" id="PS50174">
    <property type="entry name" value="G_PATCH"/>
    <property type="match status" value="1"/>
</dbReference>
<feature type="compositionally biased region" description="Polar residues" evidence="5">
    <location>
        <begin position="374"/>
        <end position="388"/>
    </location>
</feature>
<feature type="region of interest" description="Disordered" evidence="5">
    <location>
        <begin position="1"/>
        <end position="86"/>
    </location>
</feature>
<feature type="region of interest" description="Disordered" evidence="5">
    <location>
        <begin position="455"/>
        <end position="492"/>
    </location>
</feature>
<dbReference type="Proteomes" id="UP000494040">
    <property type="component" value="Unassembled WGS sequence"/>
</dbReference>
<evidence type="ECO:0000256" key="1">
    <source>
        <dbReference type="ARBA" id="ARBA00004123"/>
    </source>
</evidence>
<reference evidence="7" key="1">
    <citation type="submission" date="2022-01" db="UniProtKB">
        <authorList>
            <consortium name="EnsemblMetazoa"/>
        </authorList>
    </citation>
    <scope>IDENTIFICATION</scope>
</reference>
<keyword evidence="4" id="KW-0539">Nucleus</keyword>
<dbReference type="AlphaFoldDB" id="A0A8I6RQ10"/>
<dbReference type="GO" id="GO:0003723">
    <property type="term" value="F:RNA binding"/>
    <property type="evidence" value="ECO:0007669"/>
    <property type="project" value="TreeGrafter"/>
</dbReference>
<dbReference type="PANTHER" id="PTHR23340:SF0">
    <property type="entry name" value="SURP AND G-PATCH DOMAIN-CONTAINING PROTEIN 1 ISOFORM X1"/>
    <property type="match status" value="1"/>
</dbReference>
<evidence type="ECO:0000313" key="7">
    <source>
        <dbReference type="EnsemblMetazoa" id="XP_014247479.1"/>
    </source>
</evidence>
<dbReference type="KEGG" id="clec:106665526"/>
<dbReference type="GO" id="GO:0008380">
    <property type="term" value="P:RNA splicing"/>
    <property type="evidence" value="ECO:0007669"/>
    <property type="project" value="UniProtKB-KW"/>
</dbReference>
<protein>
    <recommendedName>
        <fullName evidence="6">G-patch domain-containing protein</fullName>
    </recommendedName>
</protein>
<feature type="compositionally biased region" description="Basic and acidic residues" evidence="5">
    <location>
        <begin position="349"/>
        <end position="361"/>
    </location>
</feature>
<dbReference type="RefSeq" id="XP_014247479.1">
    <property type="nucleotide sequence ID" value="XM_014391993.1"/>
</dbReference>
<evidence type="ECO:0000256" key="3">
    <source>
        <dbReference type="ARBA" id="ARBA00023187"/>
    </source>
</evidence>
<feature type="compositionally biased region" description="Polar residues" evidence="5">
    <location>
        <begin position="1"/>
        <end position="13"/>
    </location>
</feature>
<evidence type="ECO:0000313" key="8">
    <source>
        <dbReference type="Proteomes" id="UP000494040"/>
    </source>
</evidence>
<feature type="compositionally biased region" description="Polar residues" evidence="5">
    <location>
        <begin position="466"/>
        <end position="476"/>
    </location>
</feature>
<keyword evidence="2" id="KW-0507">mRNA processing</keyword>
<feature type="compositionally biased region" description="Pro residues" evidence="5">
    <location>
        <begin position="144"/>
        <end position="160"/>
    </location>
</feature>
<dbReference type="OMA" id="MPPNMCG"/>
<feature type="compositionally biased region" description="Pro residues" evidence="5">
    <location>
        <begin position="270"/>
        <end position="297"/>
    </location>
</feature>
<feature type="compositionally biased region" description="Pro residues" evidence="5">
    <location>
        <begin position="249"/>
        <end position="262"/>
    </location>
</feature>
<feature type="region of interest" description="Disordered" evidence="5">
    <location>
        <begin position="105"/>
        <end position="181"/>
    </location>
</feature>
<name>A0A8I6RQ10_CIMLE</name>
<feature type="compositionally biased region" description="Pro residues" evidence="5">
    <location>
        <begin position="167"/>
        <end position="181"/>
    </location>
</feature>
<dbReference type="GeneID" id="106665526"/>
<dbReference type="Pfam" id="PF01585">
    <property type="entry name" value="G-patch"/>
    <property type="match status" value="1"/>
</dbReference>
<dbReference type="SMART" id="SM00443">
    <property type="entry name" value="G_patch"/>
    <property type="match status" value="1"/>
</dbReference>